<evidence type="ECO:0000313" key="1">
    <source>
        <dbReference type="EMBL" id="SNR95948.1"/>
    </source>
</evidence>
<dbReference type="EMBL" id="FZOJ01000002">
    <property type="protein sequence ID" value="SNR95948.1"/>
    <property type="molecule type" value="Genomic_DNA"/>
</dbReference>
<evidence type="ECO:0000313" key="2">
    <source>
        <dbReference type="Proteomes" id="UP000198304"/>
    </source>
</evidence>
<dbReference type="Gene3D" id="3.40.50.620">
    <property type="entry name" value="HUPs"/>
    <property type="match status" value="1"/>
</dbReference>
<dbReference type="OrthoDB" id="9774475at2"/>
<keyword evidence="2" id="KW-1185">Reference proteome</keyword>
<dbReference type="InterPro" id="IPR014729">
    <property type="entry name" value="Rossmann-like_a/b/a_fold"/>
</dbReference>
<reference evidence="1 2" key="1">
    <citation type="submission" date="2017-06" db="EMBL/GenBank/DDBJ databases">
        <authorList>
            <person name="Kim H.J."/>
            <person name="Triplett B.A."/>
        </authorList>
    </citation>
    <scope>NUCLEOTIDE SEQUENCE [LARGE SCALE GENOMIC DNA]</scope>
    <source>
        <strain evidence="1 2">SCA</strain>
    </source>
</reference>
<organism evidence="1 2">
    <name type="scientific">Anaerovirgula multivorans</name>
    <dbReference type="NCBI Taxonomy" id="312168"/>
    <lineage>
        <taxon>Bacteria</taxon>
        <taxon>Bacillati</taxon>
        <taxon>Bacillota</taxon>
        <taxon>Clostridia</taxon>
        <taxon>Peptostreptococcales</taxon>
        <taxon>Natronincolaceae</taxon>
        <taxon>Anaerovirgula</taxon>
    </lineage>
</organism>
<protein>
    <submittedName>
        <fullName evidence="1">Phosphoadenosine phosphosulfate reductase family protein</fullName>
    </submittedName>
</protein>
<dbReference type="RefSeq" id="WP_089281294.1">
    <property type="nucleotide sequence ID" value="NZ_FZOJ01000002.1"/>
</dbReference>
<dbReference type="Proteomes" id="UP000198304">
    <property type="component" value="Unassembled WGS sequence"/>
</dbReference>
<dbReference type="AlphaFoldDB" id="A0A239ALT1"/>
<name>A0A239ALT1_9FIRM</name>
<proteinExistence type="predicted"/>
<dbReference type="SUPFAM" id="SSF52402">
    <property type="entry name" value="Adenine nucleotide alpha hydrolases-like"/>
    <property type="match status" value="1"/>
</dbReference>
<sequence length="261" mass="30274">MNIVSFGGGTNSTAMLIGMYERKIPVDLILFADTGAEMPYTYKYVEIMNRWLKNHDMPEITVVRNLDEDGNRVTLEEHCLHYKNLPSIAYGRKQCSVRFKVAPQDKFCNNYEAFKQIWSNGEKVNKYIGYDAGEERRKSNAFVYDLQDKKYKKVYALIDWGWHREDCIRKIQEYRLPLPGKSSCFFCPSMKKHEIKKLKKEHPELYSRAISIERNAKGNLLTIQGLGRNYSWEDFINGVESQVSICGVLGELDIACDCYDG</sequence>
<accession>A0A239ALT1</accession>
<gene>
    <name evidence="1" type="ORF">SAMN05446037_100298</name>
</gene>